<dbReference type="Proteomes" id="UP000649617">
    <property type="component" value="Unassembled WGS sequence"/>
</dbReference>
<dbReference type="GO" id="GO:0003723">
    <property type="term" value="F:RNA binding"/>
    <property type="evidence" value="ECO:0007669"/>
    <property type="project" value="UniProtKB-KW"/>
</dbReference>
<feature type="non-terminal residue" evidence="3">
    <location>
        <position position="1"/>
    </location>
</feature>
<dbReference type="InterPro" id="IPR007347">
    <property type="entry name" value="SpoVS"/>
</dbReference>
<keyword evidence="4" id="KW-1185">Reference proteome</keyword>
<dbReference type="AlphaFoldDB" id="A0A812K881"/>
<feature type="region of interest" description="Disordered" evidence="2">
    <location>
        <begin position="1"/>
        <end position="50"/>
    </location>
</feature>
<sequence>VDTIWSKGDQPTPPDPEREKIQAERKERWKQVREKNEKDPNHDVFVNSRRSPKRFASAIKEGMQVNGRAVMRAVGERSTNTALKALAIANEMMQGTDLRGEQVLGAVPYFKQVKLDDKDDVANVLFLECMLLPRPRLEDITVEDKQILTTGDKDKMPKMAAAIKNRLRENPAAVVLGKGPRQLHLAVKTIMLAGRFLREDEGESGARLKVPAVAIMPNFQEMAPRIVKSRKFMKKGEDDPVTIGMRLECIDVRDRWEQSAERAEDLRRPATVSVAAPWEASE</sequence>
<evidence type="ECO:0000256" key="1">
    <source>
        <dbReference type="ARBA" id="ARBA00022884"/>
    </source>
</evidence>
<accession>A0A812K881</accession>
<name>A0A812K881_SYMPI</name>
<proteinExistence type="predicted"/>
<reference evidence="3" key="1">
    <citation type="submission" date="2021-02" db="EMBL/GenBank/DDBJ databases">
        <authorList>
            <person name="Dougan E. K."/>
            <person name="Rhodes N."/>
            <person name="Thang M."/>
            <person name="Chan C."/>
        </authorList>
    </citation>
    <scope>NUCLEOTIDE SEQUENCE</scope>
</reference>
<dbReference type="Gene3D" id="3.30.110.20">
    <property type="entry name" value="Alba-like domain"/>
    <property type="match status" value="2"/>
</dbReference>
<dbReference type="InterPro" id="IPR036882">
    <property type="entry name" value="Alba-like_dom_sf"/>
</dbReference>
<dbReference type="EMBL" id="CAJNIZ010003761">
    <property type="protein sequence ID" value="CAE7225600.1"/>
    <property type="molecule type" value="Genomic_DNA"/>
</dbReference>
<keyword evidence="1" id="KW-0694">RNA-binding</keyword>
<evidence type="ECO:0000313" key="4">
    <source>
        <dbReference type="Proteomes" id="UP000649617"/>
    </source>
</evidence>
<gene>
    <name evidence="3" type="ORF">SPIL2461_LOCUS3168</name>
</gene>
<protein>
    <submittedName>
        <fullName evidence="3">Uncharacterized protein</fullName>
    </submittedName>
</protein>
<dbReference type="PANTHER" id="PTHR35331:SF1">
    <property type="entry name" value="STAGE V SPORULATION PROTEIN S"/>
    <property type="match status" value="1"/>
</dbReference>
<organism evidence="3 4">
    <name type="scientific">Symbiodinium pilosum</name>
    <name type="common">Dinoflagellate</name>
    <dbReference type="NCBI Taxonomy" id="2952"/>
    <lineage>
        <taxon>Eukaryota</taxon>
        <taxon>Sar</taxon>
        <taxon>Alveolata</taxon>
        <taxon>Dinophyceae</taxon>
        <taxon>Suessiales</taxon>
        <taxon>Symbiodiniaceae</taxon>
        <taxon>Symbiodinium</taxon>
    </lineage>
</organism>
<dbReference type="PANTHER" id="PTHR35331">
    <property type="entry name" value="STAGE V SPORULATION PROTEIN S"/>
    <property type="match status" value="1"/>
</dbReference>
<dbReference type="Pfam" id="PF04232">
    <property type="entry name" value="SpoVS"/>
    <property type="match status" value="1"/>
</dbReference>
<evidence type="ECO:0000313" key="3">
    <source>
        <dbReference type="EMBL" id="CAE7225600.1"/>
    </source>
</evidence>
<feature type="compositionally biased region" description="Basic and acidic residues" evidence="2">
    <location>
        <begin position="15"/>
        <end position="42"/>
    </location>
</feature>
<dbReference type="OrthoDB" id="417722at2759"/>
<feature type="region of interest" description="Disordered" evidence="2">
    <location>
        <begin position="260"/>
        <end position="282"/>
    </location>
</feature>
<comment type="caution">
    <text evidence="3">The sequence shown here is derived from an EMBL/GenBank/DDBJ whole genome shotgun (WGS) entry which is preliminary data.</text>
</comment>
<evidence type="ECO:0000256" key="2">
    <source>
        <dbReference type="SAM" id="MobiDB-lite"/>
    </source>
</evidence>